<keyword evidence="3" id="KW-0067">ATP-binding</keyword>
<reference evidence="4" key="1">
    <citation type="journal article" date="2020" name="bioRxiv">
        <title>A rank-normalized archaeal taxonomy based on genome phylogeny resolves widespread incomplete and uneven classifications.</title>
        <authorList>
            <person name="Rinke C."/>
            <person name="Chuvochina M."/>
            <person name="Mussig A.J."/>
            <person name="Chaumeil P.-A."/>
            <person name="Waite D.W."/>
            <person name="Whitman W.B."/>
            <person name="Parks D.H."/>
            <person name="Hugenholtz P."/>
        </authorList>
    </citation>
    <scope>NUCLEOTIDE SEQUENCE [LARGE SCALE GENOMIC DNA]</scope>
</reference>
<dbReference type="PANTHER" id="PTHR43566:SF1">
    <property type="entry name" value="AAA+ ATPASE DOMAIN-CONTAINING PROTEIN"/>
    <property type="match status" value="1"/>
</dbReference>
<proteinExistence type="predicted"/>
<evidence type="ECO:0000313" key="4">
    <source>
        <dbReference type="Proteomes" id="UP000564964"/>
    </source>
</evidence>
<evidence type="ECO:0000259" key="2">
    <source>
        <dbReference type="Pfam" id="PF13635"/>
    </source>
</evidence>
<comment type="caution">
    <text evidence="3">The sequence shown here is derived from an EMBL/GenBank/DDBJ whole genome shotgun (WGS) entry which is preliminary data.</text>
</comment>
<dbReference type="InterPro" id="IPR011335">
    <property type="entry name" value="Restrct_endonuc-II-like"/>
</dbReference>
<dbReference type="Pfam" id="PF13635">
    <property type="entry name" value="DUF4143"/>
    <property type="match status" value="1"/>
</dbReference>
<dbReference type="SUPFAM" id="SSF46785">
    <property type="entry name" value="Winged helix' DNA-binding domain"/>
    <property type="match status" value="1"/>
</dbReference>
<accession>A0A7J4JLB1</accession>
<dbReference type="EMBL" id="DUGH01000116">
    <property type="protein sequence ID" value="HIH16697.1"/>
    <property type="molecule type" value="Genomic_DNA"/>
</dbReference>
<evidence type="ECO:0000259" key="1">
    <source>
        <dbReference type="Pfam" id="PF13173"/>
    </source>
</evidence>
<sequence length="347" mass="38926">MSYVSLDDPSAKSLFDGDVKRFEQQYLAKDRPTIIDEVQYGKEAGIKLKYLADAGYKLWVSASSQALLEASVLSHLTGRVGILTLPNFSLGEFLSAKGQKAFVADILRRHVWEHAVYGGYPAVVLAESPEAKKTLLKNLFTTALLKDTFMAFGINDQEKLERLAKYLAANIGTEINYGAISKKLGISTPTLQKYMDALEKSYLITRVRPYFTNKGLELAKQPKLYFNDTGMRNAIMDAFPNELENEGKMFENYVLNEIRKAGFTPNYWKSKSKAEVDFVVQKEGRLIPIEVKTFAAGKIERSLRSFIEKYKPKKALVVAYEGEKVKTVLNGCEISVITADEIPAQLD</sequence>
<dbReference type="InterPro" id="IPR036390">
    <property type="entry name" value="WH_DNA-bd_sf"/>
</dbReference>
<dbReference type="InterPro" id="IPR041682">
    <property type="entry name" value="AAA_14"/>
</dbReference>
<dbReference type="SUPFAM" id="SSF52980">
    <property type="entry name" value="Restriction endonuclease-like"/>
    <property type="match status" value="1"/>
</dbReference>
<dbReference type="AlphaFoldDB" id="A0A7J4JLB1"/>
<feature type="domain" description="DUF4143" evidence="2">
    <location>
        <begin position="147"/>
        <end position="292"/>
    </location>
</feature>
<evidence type="ECO:0000313" key="3">
    <source>
        <dbReference type="EMBL" id="HIH16697.1"/>
    </source>
</evidence>
<gene>
    <name evidence="3" type="ORF">HA252_04800</name>
</gene>
<name>A0A7J4JLB1_9ARCH</name>
<dbReference type="InterPro" id="IPR025420">
    <property type="entry name" value="DUF4143"/>
</dbReference>
<dbReference type="GO" id="GO:0005524">
    <property type="term" value="F:ATP binding"/>
    <property type="evidence" value="ECO:0007669"/>
    <property type="project" value="UniProtKB-KW"/>
</dbReference>
<dbReference type="Proteomes" id="UP000564964">
    <property type="component" value="Unassembled WGS sequence"/>
</dbReference>
<keyword evidence="3" id="KW-0547">Nucleotide-binding</keyword>
<dbReference type="Pfam" id="PF13173">
    <property type="entry name" value="AAA_14"/>
    <property type="match status" value="1"/>
</dbReference>
<protein>
    <submittedName>
        <fullName evidence="3">ATP-binding protein</fullName>
    </submittedName>
</protein>
<organism evidence="3 4">
    <name type="scientific">Candidatus Iainarchaeum sp</name>
    <dbReference type="NCBI Taxonomy" id="3101447"/>
    <lineage>
        <taxon>Archaea</taxon>
        <taxon>Candidatus Iainarchaeota</taxon>
        <taxon>Candidatus Iainarchaeia</taxon>
        <taxon>Candidatus Iainarchaeales</taxon>
        <taxon>Candidatus Iainarchaeaceae</taxon>
        <taxon>Candidatus Iainarchaeum</taxon>
    </lineage>
</organism>
<dbReference type="PANTHER" id="PTHR43566">
    <property type="entry name" value="CONSERVED PROTEIN"/>
    <property type="match status" value="1"/>
</dbReference>
<feature type="domain" description="AAA" evidence="1">
    <location>
        <begin position="2"/>
        <end position="94"/>
    </location>
</feature>